<name>A0A4C1YYS6_EUMVA</name>
<gene>
    <name evidence="2" type="ORF">EVAR_59095_1</name>
</gene>
<feature type="region of interest" description="Disordered" evidence="1">
    <location>
        <begin position="106"/>
        <end position="126"/>
    </location>
</feature>
<dbReference type="EMBL" id="BGZK01001462">
    <property type="protein sequence ID" value="GBP80420.1"/>
    <property type="molecule type" value="Genomic_DNA"/>
</dbReference>
<organism evidence="2 3">
    <name type="scientific">Eumeta variegata</name>
    <name type="common">Bagworm moth</name>
    <name type="synonym">Eumeta japonica</name>
    <dbReference type="NCBI Taxonomy" id="151549"/>
    <lineage>
        <taxon>Eukaryota</taxon>
        <taxon>Metazoa</taxon>
        <taxon>Ecdysozoa</taxon>
        <taxon>Arthropoda</taxon>
        <taxon>Hexapoda</taxon>
        <taxon>Insecta</taxon>
        <taxon>Pterygota</taxon>
        <taxon>Neoptera</taxon>
        <taxon>Endopterygota</taxon>
        <taxon>Lepidoptera</taxon>
        <taxon>Glossata</taxon>
        <taxon>Ditrysia</taxon>
        <taxon>Tineoidea</taxon>
        <taxon>Psychidae</taxon>
        <taxon>Oiketicinae</taxon>
        <taxon>Eumeta</taxon>
    </lineage>
</organism>
<proteinExistence type="predicted"/>
<evidence type="ECO:0000256" key="1">
    <source>
        <dbReference type="SAM" id="MobiDB-lite"/>
    </source>
</evidence>
<evidence type="ECO:0000313" key="2">
    <source>
        <dbReference type="EMBL" id="GBP80420.1"/>
    </source>
</evidence>
<comment type="caution">
    <text evidence="2">The sequence shown here is derived from an EMBL/GenBank/DDBJ whole genome shotgun (WGS) entry which is preliminary data.</text>
</comment>
<accession>A0A4C1YYS6</accession>
<feature type="compositionally biased region" description="Low complexity" evidence="1">
    <location>
        <begin position="114"/>
        <end position="125"/>
    </location>
</feature>
<reference evidence="2 3" key="1">
    <citation type="journal article" date="2019" name="Commun. Biol.">
        <title>The bagworm genome reveals a unique fibroin gene that provides high tensile strength.</title>
        <authorList>
            <person name="Kono N."/>
            <person name="Nakamura H."/>
            <person name="Ohtoshi R."/>
            <person name="Tomita M."/>
            <person name="Numata K."/>
            <person name="Arakawa K."/>
        </authorList>
    </citation>
    <scope>NUCLEOTIDE SEQUENCE [LARGE SCALE GENOMIC DNA]</scope>
</reference>
<protein>
    <submittedName>
        <fullName evidence="2">Uncharacterized protein</fullName>
    </submittedName>
</protein>
<sequence>MHSLFEIHILTETGVSESFGAPFNHLLLHFPSPSDVLSPYMPHAGYALLISSGLRVSMDSGDHLFSCGSTSATDVLTAYWTMFGTCEESQVRDPVSAIKKFGCGRNGGRRADGPPDAAAPNNGPAHEIGSLIVRRRRPTADRSRRLHDDYAPFRPIGSLIQINTSL</sequence>
<dbReference type="Proteomes" id="UP000299102">
    <property type="component" value="Unassembled WGS sequence"/>
</dbReference>
<evidence type="ECO:0000313" key="3">
    <source>
        <dbReference type="Proteomes" id="UP000299102"/>
    </source>
</evidence>
<keyword evidence="3" id="KW-1185">Reference proteome</keyword>
<dbReference type="AlphaFoldDB" id="A0A4C1YYS6"/>